<dbReference type="PANTHER" id="PTHR14136">
    <property type="entry name" value="BTB_POZ DOMAIN-CONTAINING PROTEIN KCTD9"/>
    <property type="match status" value="1"/>
</dbReference>
<gene>
    <name evidence="2" type="ORF">GCM10022204_07500</name>
</gene>
<dbReference type="InterPro" id="IPR001646">
    <property type="entry name" value="5peptide_repeat"/>
</dbReference>
<protein>
    <submittedName>
        <fullName evidence="2">Pentapeptide repeat-containing protein</fullName>
    </submittedName>
</protein>
<dbReference type="RefSeq" id="WP_344810931.1">
    <property type="nucleotide sequence ID" value="NZ_BAAAYX010000002.1"/>
</dbReference>
<proteinExistence type="predicted"/>
<dbReference type="EMBL" id="BAAAYX010000002">
    <property type="protein sequence ID" value="GAA3694207.1"/>
    <property type="molecule type" value="Genomic_DNA"/>
</dbReference>
<sequence length="277" mass="30216">MDEVAELRADCARCSGLCCVALPYAASADFAYDKPSGRPCRHLEVFSCSIHAQLPERGFAGCTVFDCLGAGQQVTQHTFGGVTWRDRPEQAGDVFAAFLIMRQLHELRWYLRQADRGDQPAAVRDRVRALATETAALTLLGPEELLRCDVAGHRAAVDVVLSEVSRRVRRSAVRAVADLSERPRSTRRADLIGVKLAEVDLRGCDLRGALLLGADLRRCDLRGADLIGADLRAADLSGADLSTALYLTEPQLAAARGDDQTRLPAGIRRPAGWQLRR</sequence>
<comment type="caution">
    <text evidence="2">The sequence shown here is derived from an EMBL/GenBank/DDBJ whole genome shotgun (WGS) entry which is preliminary data.</text>
</comment>
<dbReference type="PANTHER" id="PTHR14136:SF17">
    <property type="entry name" value="BTB_POZ DOMAIN-CONTAINING PROTEIN KCTD9"/>
    <property type="match status" value="1"/>
</dbReference>
<reference evidence="3" key="1">
    <citation type="journal article" date="2019" name="Int. J. Syst. Evol. Microbiol.">
        <title>The Global Catalogue of Microorganisms (GCM) 10K type strain sequencing project: providing services to taxonomists for standard genome sequencing and annotation.</title>
        <authorList>
            <consortium name="The Broad Institute Genomics Platform"/>
            <consortium name="The Broad Institute Genome Sequencing Center for Infectious Disease"/>
            <person name="Wu L."/>
            <person name="Ma J."/>
        </authorList>
    </citation>
    <scope>NUCLEOTIDE SEQUENCE [LARGE SCALE GENOMIC DNA]</scope>
    <source>
        <strain evidence="3">JCM 16548</strain>
    </source>
</reference>
<dbReference type="Proteomes" id="UP001500051">
    <property type="component" value="Unassembled WGS sequence"/>
</dbReference>
<dbReference type="InterPro" id="IPR051082">
    <property type="entry name" value="Pentapeptide-BTB/POZ_domain"/>
</dbReference>
<evidence type="ECO:0000256" key="1">
    <source>
        <dbReference type="SAM" id="MobiDB-lite"/>
    </source>
</evidence>
<evidence type="ECO:0000313" key="2">
    <source>
        <dbReference type="EMBL" id="GAA3694207.1"/>
    </source>
</evidence>
<organism evidence="2 3">
    <name type="scientific">Microlunatus aurantiacus</name>
    <dbReference type="NCBI Taxonomy" id="446786"/>
    <lineage>
        <taxon>Bacteria</taxon>
        <taxon>Bacillati</taxon>
        <taxon>Actinomycetota</taxon>
        <taxon>Actinomycetes</taxon>
        <taxon>Propionibacteriales</taxon>
        <taxon>Propionibacteriaceae</taxon>
        <taxon>Microlunatus</taxon>
    </lineage>
</organism>
<feature type="region of interest" description="Disordered" evidence="1">
    <location>
        <begin position="258"/>
        <end position="277"/>
    </location>
</feature>
<dbReference type="SUPFAM" id="SSF141571">
    <property type="entry name" value="Pentapeptide repeat-like"/>
    <property type="match status" value="1"/>
</dbReference>
<dbReference type="Gene3D" id="2.160.20.80">
    <property type="entry name" value="E3 ubiquitin-protein ligase SopA"/>
    <property type="match status" value="1"/>
</dbReference>
<keyword evidence="3" id="KW-1185">Reference proteome</keyword>
<name>A0ABP7CUU5_9ACTN</name>
<evidence type="ECO:0000313" key="3">
    <source>
        <dbReference type="Proteomes" id="UP001500051"/>
    </source>
</evidence>
<dbReference type="Pfam" id="PF00805">
    <property type="entry name" value="Pentapeptide"/>
    <property type="match status" value="1"/>
</dbReference>
<accession>A0ABP7CUU5</accession>